<dbReference type="PANTHER" id="PTHR47260:SF3">
    <property type="entry name" value="THIOESTERASE FAMILY PROTEIN (AFU_ORTHOLOGUE AFUA_7G03960)"/>
    <property type="match status" value="1"/>
</dbReference>
<evidence type="ECO:0000313" key="2">
    <source>
        <dbReference type="EMBL" id="KAJ9609580.1"/>
    </source>
</evidence>
<keyword evidence="3" id="KW-1185">Reference proteome</keyword>
<dbReference type="PANTHER" id="PTHR47260">
    <property type="entry name" value="UPF0644 PROTEIN PB2B4.06"/>
    <property type="match status" value="1"/>
</dbReference>
<protein>
    <recommendedName>
        <fullName evidence="1">Thioesterase domain-containing protein</fullName>
    </recommendedName>
</protein>
<dbReference type="Gene3D" id="3.10.129.10">
    <property type="entry name" value="Hotdog Thioesterase"/>
    <property type="match status" value="1"/>
</dbReference>
<proteinExistence type="predicted"/>
<gene>
    <name evidence="2" type="ORF">H2200_005907</name>
</gene>
<dbReference type="Proteomes" id="UP001172673">
    <property type="component" value="Unassembled WGS sequence"/>
</dbReference>
<sequence length="226" mass="25043">MAENVAAPNYDDYLTWVTTTPAPEDEVQFFKSIAWTRSLVEDPLFKPIPTPTLFTITGQSHNAFIAKTIRTPEGISHWLMLMRKDFETPSDSHKGSGGVSSRPNNVEVRPTKQSDFIILMELGADLDGFGGRVHGGAVCTILDEALSLCVEYHRQRSSDSRAPLYTAQLNTTFRGSVPSPSVVIVKTWLEAKVGRKWFVKGQICDAQDNLLAQGEGLWLTEKESSI</sequence>
<dbReference type="AlphaFoldDB" id="A0AA38XAI0"/>
<dbReference type="CDD" id="cd03443">
    <property type="entry name" value="PaaI_thioesterase"/>
    <property type="match status" value="1"/>
</dbReference>
<comment type="caution">
    <text evidence="2">The sequence shown here is derived from an EMBL/GenBank/DDBJ whole genome shotgun (WGS) entry which is preliminary data.</text>
</comment>
<evidence type="ECO:0000259" key="1">
    <source>
        <dbReference type="Pfam" id="PF03061"/>
    </source>
</evidence>
<accession>A0AA38XAI0</accession>
<dbReference type="InterPro" id="IPR052061">
    <property type="entry name" value="PTE-AB_protein"/>
</dbReference>
<feature type="domain" description="Thioesterase" evidence="1">
    <location>
        <begin position="130"/>
        <end position="211"/>
    </location>
</feature>
<reference evidence="2" key="1">
    <citation type="submission" date="2022-10" db="EMBL/GenBank/DDBJ databases">
        <title>Culturing micro-colonial fungi from biological soil crusts in the Mojave desert and describing Neophaeococcomyces mojavensis, and introducing the new genera and species Taxawa tesnikishii.</title>
        <authorList>
            <person name="Kurbessoian T."/>
            <person name="Stajich J.E."/>
        </authorList>
    </citation>
    <scope>NUCLEOTIDE SEQUENCE</scope>
    <source>
        <strain evidence="2">TK_41</strain>
    </source>
</reference>
<dbReference type="EMBL" id="JAPDRK010000008">
    <property type="protein sequence ID" value="KAJ9609580.1"/>
    <property type="molecule type" value="Genomic_DNA"/>
</dbReference>
<dbReference type="InterPro" id="IPR029069">
    <property type="entry name" value="HotDog_dom_sf"/>
</dbReference>
<evidence type="ECO:0000313" key="3">
    <source>
        <dbReference type="Proteomes" id="UP001172673"/>
    </source>
</evidence>
<name>A0AA38XAI0_9EURO</name>
<dbReference type="Pfam" id="PF03061">
    <property type="entry name" value="4HBT"/>
    <property type="match status" value="1"/>
</dbReference>
<organism evidence="2 3">
    <name type="scientific">Cladophialophora chaetospira</name>
    <dbReference type="NCBI Taxonomy" id="386627"/>
    <lineage>
        <taxon>Eukaryota</taxon>
        <taxon>Fungi</taxon>
        <taxon>Dikarya</taxon>
        <taxon>Ascomycota</taxon>
        <taxon>Pezizomycotina</taxon>
        <taxon>Eurotiomycetes</taxon>
        <taxon>Chaetothyriomycetidae</taxon>
        <taxon>Chaetothyriales</taxon>
        <taxon>Herpotrichiellaceae</taxon>
        <taxon>Cladophialophora</taxon>
    </lineage>
</organism>
<dbReference type="InterPro" id="IPR006683">
    <property type="entry name" value="Thioestr_dom"/>
</dbReference>
<dbReference type="SUPFAM" id="SSF54637">
    <property type="entry name" value="Thioesterase/thiol ester dehydrase-isomerase"/>
    <property type="match status" value="1"/>
</dbReference>